<dbReference type="Proteomes" id="UP000006431">
    <property type="component" value="Unassembled WGS sequence"/>
</dbReference>
<evidence type="ECO:0000313" key="2">
    <source>
        <dbReference type="Proteomes" id="UP000006431"/>
    </source>
</evidence>
<dbReference type="RefSeq" id="WP_008336650.1">
    <property type="nucleotide sequence ID" value="NZ_AFRZ01000001.1"/>
</dbReference>
<dbReference type="InterPro" id="IPR027056">
    <property type="entry name" value="Gluconate_2DH_su3"/>
</dbReference>
<dbReference type="AlphaFoldDB" id="B6BI37"/>
<keyword evidence="2" id="KW-1185">Reference proteome</keyword>
<gene>
    <name evidence="1" type="ORF">SMGD1_1666</name>
</gene>
<accession>H1FUZ6</accession>
<sequence>MFLNTRRTFLKCTAFSTTALILPHTKLFASATILDTLALAQRDLYGDLESAPGFKEINSRAYLSLILTHSRIGEDSKKFITNGATWLEEEAQTLYKTPYTSLSYDERQKTLESTATYKWGESWIDAMLRFIYEAVLGDPIYGINKDSSGWKWLNHVSGLPRPKEPLL</sequence>
<dbReference type="HOGENOM" id="CLU_099361_1_0_7"/>
<name>B6BI37_SULGG</name>
<accession>B6BI37</accession>
<comment type="caution">
    <text evidence="1">The sequence shown here is derived from an EMBL/GenBank/DDBJ whole genome shotgun (WGS) entry which is preliminary data.</text>
</comment>
<dbReference type="EMBL" id="AFRZ01000001">
    <property type="protein sequence ID" value="EHP30190.1"/>
    <property type="molecule type" value="Genomic_DNA"/>
</dbReference>
<dbReference type="STRING" id="929558.SMGD1_1666"/>
<protein>
    <submittedName>
        <fullName evidence="1">Uncharacterized protein</fullName>
    </submittedName>
</protein>
<organism evidence="1 2">
    <name type="scientific">Sulfurimonas gotlandica (strain DSM 19862 / JCM 16533 / GD1)</name>
    <dbReference type="NCBI Taxonomy" id="929558"/>
    <lineage>
        <taxon>Bacteria</taxon>
        <taxon>Pseudomonadati</taxon>
        <taxon>Campylobacterota</taxon>
        <taxon>Epsilonproteobacteria</taxon>
        <taxon>Campylobacterales</taxon>
        <taxon>Sulfurimonadaceae</taxon>
        <taxon>Sulfurimonas</taxon>
    </lineage>
</organism>
<evidence type="ECO:0000313" key="1">
    <source>
        <dbReference type="EMBL" id="EHP30190.1"/>
    </source>
</evidence>
<dbReference type="Pfam" id="PF13618">
    <property type="entry name" value="Gluconate_2-dh3"/>
    <property type="match status" value="1"/>
</dbReference>
<proteinExistence type="predicted"/>
<dbReference type="OrthoDB" id="8400810at2"/>
<dbReference type="PATRIC" id="fig|929558.5.peg.1657"/>
<reference evidence="1 2" key="1">
    <citation type="journal article" date="2012" name="Proc. Natl. Acad. Sci. U.S.A.">
        <title>Genome and physiology of a model Epsilonproteobacterium responsible for sulfide detoxification in marine oxygen depletion zones.</title>
        <authorList>
            <person name="Grote J."/>
            <person name="Schott T."/>
            <person name="Bruckner C.G."/>
            <person name="Glockner F.O."/>
            <person name="Jost G."/>
            <person name="Teeling H."/>
            <person name="Labrenz M."/>
            <person name="Jurgens K."/>
        </authorList>
    </citation>
    <scope>NUCLEOTIDE SEQUENCE [LARGE SCALE GENOMIC DNA]</scope>
    <source>
        <strain evidence="1 2">GD1</strain>
    </source>
</reference>
<dbReference type="eggNOG" id="ENOG50321BV">
    <property type="taxonomic scope" value="Bacteria"/>
</dbReference>